<comment type="caution">
    <text evidence="1">The sequence shown here is derived from an EMBL/GenBank/DDBJ whole genome shotgun (WGS) entry which is preliminary data.</text>
</comment>
<evidence type="ECO:0000313" key="2">
    <source>
        <dbReference type="Proteomes" id="UP000273536"/>
    </source>
</evidence>
<name>A0A3M3JVR6_PSESG</name>
<proteinExistence type="predicted"/>
<accession>A0A3M3JVR6</accession>
<sequence length="207" mass="23613">MPYLRGEKLCTDLPKSRSFMLFFNGHPSALSYDGRDYDFTHLHPTNIVFNLLGGVQIAGECRFRSHCYTRELDAGESAKGLIRIDDENGNERYFCPERHQLSLKLGGWMATWCDQKCIQGKHYQHGIENWLIVEDDSGVKVKVAFSIDKHETLALGVMMWIKTTHPYDRSRPDEATRDNSIPFNTLAKTVAHTGKQPKIAKARGGRR</sequence>
<organism evidence="1 2">
    <name type="scientific">Pseudomonas savastanoi pv. glycinea</name>
    <name type="common">Pseudomonas syringae pv. glycinea</name>
    <dbReference type="NCBI Taxonomy" id="318"/>
    <lineage>
        <taxon>Bacteria</taxon>
        <taxon>Pseudomonadati</taxon>
        <taxon>Pseudomonadota</taxon>
        <taxon>Gammaproteobacteria</taxon>
        <taxon>Pseudomonadales</taxon>
        <taxon>Pseudomonadaceae</taxon>
        <taxon>Pseudomonas</taxon>
    </lineage>
</organism>
<gene>
    <name evidence="1" type="ORF">ALQ42_200159</name>
</gene>
<dbReference type="AlphaFoldDB" id="A0A3M3JVR6"/>
<reference evidence="1 2" key="1">
    <citation type="submission" date="2018-08" db="EMBL/GenBank/DDBJ databases">
        <title>Recombination of ecologically and evolutionarily significant loci maintains genetic cohesion in the Pseudomonas syringae species complex.</title>
        <authorList>
            <person name="Dillon M."/>
            <person name="Thakur S."/>
            <person name="Almeida R.N.D."/>
            <person name="Weir B.S."/>
            <person name="Guttman D.S."/>
        </authorList>
    </citation>
    <scope>NUCLEOTIDE SEQUENCE [LARGE SCALE GENOMIC DNA]</scope>
    <source>
        <strain evidence="1 2">ICMP 6372</strain>
    </source>
</reference>
<dbReference type="EMBL" id="RBPS01000096">
    <property type="protein sequence ID" value="RMO38790.1"/>
    <property type="molecule type" value="Genomic_DNA"/>
</dbReference>
<evidence type="ECO:0000313" key="1">
    <source>
        <dbReference type="EMBL" id="RMO38790.1"/>
    </source>
</evidence>
<protein>
    <submittedName>
        <fullName evidence="1">Uncharacterized protein</fullName>
    </submittedName>
</protein>
<dbReference type="Proteomes" id="UP000273536">
    <property type="component" value="Unassembled WGS sequence"/>
</dbReference>